<accession>A0A1C3IHL9</accession>
<dbReference type="PIRSF" id="PIRSF006470">
    <property type="entry name" value="DctB"/>
    <property type="match status" value="1"/>
</dbReference>
<keyword evidence="3 4" id="KW-0732">Signal</keyword>
<keyword evidence="2" id="KW-0813">Transport</keyword>
<dbReference type="CDD" id="cd13603">
    <property type="entry name" value="PBP2_TRAP_Siap_TeaA_like"/>
    <property type="match status" value="1"/>
</dbReference>
<dbReference type="GO" id="GO:0030288">
    <property type="term" value="C:outer membrane-bounded periplasmic space"/>
    <property type="evidence" value="ECO:0007669"/>
    <property type="project" value="InterPro"/>
</dbReference>
<dbReference type="Gene3D" id="3.40.190.170">
    <property type="entry name" value="Bacterial extracellular solute-binding protein, family 7"/>
    <property type="match status" value="1"/>
</dbReference>
<evidence type="ECO:0000313" key="5">
    <source>
        <dbReference type="EMBL" id="SBS60914.1"/>
    </source>
</evidence>
<dbReference type="InterPro" id="IPR018389">
    <property type="entry name" value="DctP_fam"/>
</dbReference>
<evidence type="ECO:0000256" key="4">
    <source>
        <dbReference type="SAM" id="SignalP"/>
    </source>
</evidence>
<dbReference type="EMBL" id="FLQP01000005">
    <property type="protein sequence ID" value="SBS60914.1"/>
    <property type="molecule type" value="Genomic_DNA"/>
</dbReference>
<dbReference type="NCBIfam" id="TIGR00787">
    <property type="entry name" value="dctP"/>
    <property type="match status" value="1"/>
</dbReference>
<reference evidence="6" key="1">
    <citation type="submission" date="2016-06" db="EMBL/GenBank/DDBJ databases">
        <authorList>
            <person name="Rodrigo-Torres Lidia"/>
            <person name="Arahal R.David."/>
        </authorList>
    </citation>
    <scope>NUCLEOTIDE SEQUENCE [LARGE SCALE GENOMIC DNA]</scope>
    <source>
        <strain evidence="6">CECT 7223</strain>
    </source>
</reference>
<organism evidence="5 6">
    <name type="scientific">Vibrio atlanticus</name>
    <dbReference type="NCBI Taxonomy" id="693153"/>
    <lineage>
        <taxon>Bacteria</taxon>
        <taxon>Pseudomonadati</taxon>
        <taxon>Pseudomonadota</taxon>
        <taxon>Gammaproteobacteria</taxon>
        <taxon>Vibrionales</taxon>
        <taxon>Vibrionaceae</taxon>
        <taxon>Vibrio</taxon>
    </lineage>
</organism>
<dbReference type="Pfam" id="PF03480">
    <property type="entry name" value="DctP"/>
    <property type="match status" value="1"/>
</dbReference>
<dbReference type="PANTHER" id="PTHR33376">
    <property type="match status" value="1"/>
</dbReference>
<protein>
    <submittedName>
        <fullName evidence="5">2,3-diketo-L-gulonate-binding periplasmic protein YiaO</fullName>
    </submittedName>
</protein>
<evidence type="ECO:0000256" key="3">
    <source>
        <dbReference type="ARBA" id="ARBA00022729"/>
    </source>
</evidence>
<evidence type="ECO:0000313" key="6">
    <source>
        <dbReference type="Proteomes" id="UP000092876"/>
    </source>
</evidence>
<dbReference type="GO" id="GO:0055085">
    <property type="term" value="P:transmembrane transport"/>
    <property type="evidence" value="ECO:0007669"/>
    <property type="project" value="InterPro"/>
</dbReference>
<feature type="chain" id="PRO_5008675469" evidence="4">
    <location>
        <begin position="34"/>
        <end position="340"/>
    </location>
</feature>
<evidence type="ECO:0000256" key="1">
    <source>
        <dbReference type="ARBA" id="ARBA00009023"/>
    </source>
</evidence>
<dbReference type="Proteomes" id="UP000092876">
    <property type="component" value="Unassembled WGS sequence"/>
</dbReference>
<evidence type="ECO:0000256" key="2">
    <source>
        <dbReference type="ARBA" id="ARBA00022448"/>
    </source>
</evidence>
<gene>
    <name evidence="5" type="primary">yiaO_1</name>
    <name evidence="5" type="ORF">VAT7223_00397</name>
</gene>
<name>A0A1C3IHL9_9VIBR</name>
<dbReference type="InterPro" id="IPR004682">
    <property type="entry name" value="TRAP_DctP"/>
</dbReference>
<dbReference type="InterPro" id="IPR038404">
    <property type="entry name" value="TRAP_DctP_sf"/>
</dbReference>
<proteinExistence type="inferred from homology"/>
<comment type="similarity">
    <text evidence="1">Belongs to the bacterial solute-binding protein 7 family.</text>
</comment>
<dbReference type="AlphaFoldDB" id="A0A1C3IHL9"/>
<dbReference type="PANTHER" id="PTHR33376:SF7">
    <property type="entry name" value="C4-DICARBOXYLATE-BINDING PROTEIN DCTB"/>
    <property type="match status" value="1"/>
</dbReference>
<sequence>MIGKVKTMKLIKNKIIAGVTIVATAMLSHTAAAANFKMAIGDAAGGTQWELATSFSELMEQKTDGKVKIDLFPNGQLGNEQDTVNDAAIGLLDFSVLAINNVTPFSPTVGLLTMPYVIQSAEEAVLLTQGQVGQDLVDNTIRDAGVRIVGWAYSGFRVLTNSKKSVASPADLKGLVIRVPRNEIMIASYQAWGVNPTPMAWSETFTGLQQGVVDGQDNPYITVHAMKFNEVQKYVTNLRYIFSLEPLIVSETVFQQQTPEMQKIILEAGQEATEHSFAYLENTENKIREELQAKGMVFTDPADNEQEWISKVTKSVWPKFYSSIGGKDKLDDVLELLGRK</sequence>
<dbReference type="NCBIfam" id="NF037995">
    <property type="entry name" value="TRAP_S1"/>
    <property type="match status" value="1"/>
</dbReference>
<feature type="signal peptide" evidence="4">
    <location>
        <begin position="1"/>
        <end position="33"/>
    </location>
</feature>